<reference evidence="3" key="3">
    <citation type="submission" date="2020-06" db="EMBL/GenBank/DDBJ databases">
        <title>Helianthus annuus Genome sequencing and assembly Release 2.</title>
        <authorList>
            <person name="Gouzy J."/>
            <person name="Langlade N."/>
            <person name="Munos S."/>
        </authorList>
    </citation>
    <scope>NUCLEOTIDE SEQUENCE</scope>
    <source>
        <tissue evidence="3">Leaves</tissue>
    </source>
</reference>
<dbReference type="InterPro" id="IPR001757">
    <property type="entry name" value="P_typ_ATPase"/>
</dbReference>
<dbReference type="EMBL" id="MNCJ02000328">
    <property type="protein sequence ID" value="KAF5774498.1"/>
    <property type="molecule type" value="Genomic_DNA"/>
</dbReference>
<dbReference type="GO" id="GO:0005524">
    <property type="term" value="F:ATP binding"/>
    <property type="evidence" value="ECO:0007669"/>
    <property type="project" value="InterPro"/>
</dbReference>
<keyword evidence="4" id="KW-0472">Membrane</keyword>
<sequence length="64" mass="6762">MLIKPVIIHHGYGTGDGTGDAPALHEADIGLAMGTQGTEVAEESSDIIILDDNFASVVREVEKR</sequence>
<gene>
    <name evidence="4" type="ORF">HannXRQ_Chr13g0412701</name>
    <name evidence="3" type="ORF">HanXRQr2_Chr13g0601141</name>
</gene>
<dbReference type="PANTHER" id="PTHR24093">
    <property type="entry name" value="CATION TRANSPORTING ATPASE"/>
    <property type="match status" value="1"/>
</dbReference>
<evidence type="ECO:0000313" key="5">
    <source>
        <dbReference type="Proteomes" id="UP000215914"/>
    </source>
</evidence>
<organism evidence="4 5">
    <name type="scientific">Helianthus annuus</name>
    <name type="common">Common sunflower</name>
    <dbReference type="NCBI Taxonomy" id="4232"/>
    <lineage>
        <taxon>Eukaryota</taxon>
        <taxon>Viridiplantae</taxon>
        <taxon>Streptophyta</taxon>
        <taxon>Embryophyta</taxon>
        <taxon>Tracheophyta</taxon>
        <taxon>Spermatophyta</taxon>
        <taxon>Magnoliopsida</taxon>
        <taxon>eudicotyledons</taxon>
        <taxon>Gunneridae</taxon>
        <taxon>Pentapetalae</taxon>
        <taxon>asterids</taxon>
        <taxon>campanulids</taxon>
        <taxon>Asterales</taxon>
        <taxon>Asteraceae</taxon>
        <taxon>Asteroideae</taxon>
        <taxon>Heliantheae alliance</taxon>
        <taxon>Heliantheae</taxon>
        <taxon>Helianthus</taxon>
    </lineage>
</organism>
<evidence type="ECO:0000256" key="1">
    <source>
        <dbReference type="ARBA" id="ARBA00004127"/>
    </source>
</evidence>
<protein>
    <submittedName>
        <fullName evidence="3">Calcium-transporting ATPase</fullName>
    </submittedName>
    <submittedName>
        <fullName evidence="4">Putative P-type ATPase, HAD-like domain, P-type ATPase, transmembrane domain protein</fullName>
    </submittedName>
</protein>
<keyword evidence="4" id="KW-0812">Transmembrane</keyword>
<dbReference type="InParanoid" id="A0A251SU97"/>
<evidence type="ECO:0000313" key="4">
    <source>
        <dbReference type="EMBL" id="OTG02408.1"/>
    </source>
</evidence>
<name>A0A251SU97_HELAN</name>
<comment type="subcellular location">
    <subcellularLocation>
        <location evidence="1">Endomembrane system</location>
        <topology evidence="1">Multi-pass membrane protein</topology>
    </subcellularLocation>
</comment>
<dbReference type="InterPro" id="IPR036412">
    <property type="entry name" value="HAD-like_sf"/>
</dbReference>
<dbReference type="EMBL" id="CM007902">
    <property type="protein sequence ID" value="OTG02408.1"/>
    <property type="molecule type" value="Genomic_DNA"/>
</dbReference>
<evidence type="ECO:0000256" key="2">
    <source>
        <dbReference type="ARBA" id="ARBA00022842"/>
    </source>
</evidence>
<dbReference type="AlphaFoldDB" id="A0A251SU97"/>
<dbReference type="PRINTS" id="PR00120">
    <property type="entry name" value="HATPASE"/>
</dbReference>
<dbReference type="Gene3D" id="3.40.50.1000">
    <property type="entry name" value="HAD superfamily/HAD-like"/>
    <property type="match status" value="1"/>
</dbReference>
<dbReference type="InterPro" id="IPR023214">
    <property type="entry name" value="HAD_sf"/>
</dbReference>
<dbReference type="Gramene" id="mRNA:HanXRQr2_Chr13g0601141">
    <property type="protein sequence ID" value="mRNA:HanXRQr2_Chr13g0601141"/>
    <property type="gene ID" value="HanXRQr2_Chr13g0601141"/>
</dbReference>
<reference evidence="3 5" key="1">
    <citation type="journal article" date="2017" name="Nature">
        <title>The sunflower genome provides insights into oil metabolism, flowering and Asterid evolution.</title>
        <authorList>
            <person name="Badouin H."/>
            <person name="Gouzy J."/>
            <person name="Grassa C.J."/>
            <person name="Murat F."/>
            <person name="Staton S.E."/>
            <person name="Cottret L."/>
            <person name="Lelandais-Briere C."/>
            <person name="Owens G.L."/>
            <person name="Carrere S."/>
            <person name="Mayjonade B."/>
            <person name="Legrand L."/>
            <person name="Gill N."/>
            <person name="Kane N.C."/>
            <person name="Bowers J.E."/>
            <person name="Hubner S."/>
            <person name="Bellec A."/>
            <person name="Berard A."/>
            <person name="Berges H."/>
            <person name="Blanchet N."/>
            <person name="Boniface M.C."/>
            <person name="Brunel D."/>
            <person name="Catrice O."/>
            <person name="Chaidir N."/>
            <person name="Claudel C."/>
            <person name="Donnadieu C."/>
            <person name="Faraut T."/>
            <person name="Fievet G."/>
            <person name="Helmstetter N."/>
            <person name="King M."/>
            <person name="Knapp S.J."/>
            <person name="Lai Z."/>
            <person name="Le Paslier M.C."/>
            <person name="Lippi Y."/>
            <person name="Lorenzon L."/>
            <person name="Mandel J.R."/>
            <person name="Marage G."/>
            <person name="Marchand G."/>
            <person name="Marquand E."/>
            <person name="Bret-Mestries E."/>
            <person name="Morien E."/>
            <person name="Nambeesan S."/>
            <person name="Nguyen T."/>
            <person name="Pegot-Espagnet P."/>
            <person name="Pouilly N."/>
            <person name="Raftis F."/>
            <person name="Sallet E."/>
            <person name="Schiex T."/>
            <person name="Thomas J."/>
            <person name="Vandecasteele C."/>
            <person name="Vares D."/>
            <person name="Vear F."/>
            <person name="Vautrin S."/>
            <person name="Crespi M."/>
            <person name="Mangin B."/>
            <person name="Burke J.M."/>
            <person name="Salse J."/>
            <person name="Munos S."/>
            <person name="Vincourt P."/>
            <person name="Rieseberg L.H."/>
            <person name="Langlade N.B."/>
        </authorList>
    </citation>
    <scope>NUCLEOTIDE SEQUENCE [LARGE SCALE GENOMIC DNA]</scope>
    <source>
        <strain evidence="5">cv. SF193</strain>
        <tissue evidence="3">Leaves</tissue>
    </source>
</reference>
<keyword evidence="5" id="KW-1185">Reference proteome</keyword>
<proteinExistence type="predicted"/>
<dbReference type="SUPFAM" id="SSF56784">
    <property type="entry name" value="HAD-like"/>
    <property type="match status" value="1"/>
</dbReference>
<dbReference type="Proteomes" id="UP000215914">
    <property type="component" value="Chromosome 13"/>
</dbReference>
<dbReference type="STRING" id="4232.A0A251SU97"/>
<dbReference type="GO" id="GO:0012505">
    <property type="term" value="C:endomembrane system"/>
    <property type="evidence" value="ECO:0007669"/>
    <property type="project" value="UniProtKB-SubCell"/>
</dbReference>
<dbReference type="GO" id="GO:0016020">
    <property type="term" value="C:membrane"/>
    <property type="evidence" value="ECO:0007669"/>
    <property type="project" value="InterPro"/>
</dbReference>
<keyword evidence="2" id="KW-0460">Magnesium</keyword>
<accession>A0A251SU97</accession>
<evidence type="ECO:0000313" key="3">
    <source>
        <dbReference type="EMBL" id="KAF5774498.1"/>
    </source>
</evidence>
<dbReference type="GO" id="GO:0016887">
    <property type="term" value="F:ATP hydrolysis activity"/>
    <property type="evidence" value="ECO:0007669"/>
    <property type="project" value="InterPro"/>
</dbReference>
<reference evidence="4" key="2">
    <citation type="submission" date="2017-02" db="EMBL/GenBank/DDBJ databases">
        <title>Sunflower complete genome.</title>
        <authorList>
            <person name="Langlade N."/>
            <person name="Munos S."/>
        </authorList>
    </citation>
    <scope>NUCLEOTIDE SEQUENCE [LARGE SCALE GENOMIC DNA]</scope>
    <source>
        <tissue evidence="4">Leaves</tissue>
    </source>
</reference>
<dbReference type="PRINTS" id="PR00119">
    <property type="entry name" value="CATATPASE"/>
</dbReference>
<dbReference type="PANTHER" id="PTHR24093:SF369">
    <property type="entry name" value="CALCIUM-TRANSPORTING ATPASE"/>
    <property type="match status" value="1"/>
</dbReference>